<protein>
    <submittedName>
        <fullName evidence="1">Uncharacterized protein</fullName>
    </submittedName>
</protein>
<dbReference type="PANTHER" id="PTHR14187:SF5">
    <property type="entry name" value="HEAT SHOCK 70 KDA PROTEIN 12A"/>
    <property type="match status" value="1"/>
</dbReference>
<dbReference type="PANTHER" id="PTHR14187">
    <property type="entry name" value="ALPHA KINASE/ELONGATION FACTOR 2 KINASE"/>
    <property type="match status" value="1"/>
</dbReference>
<evidence type="ECO:0000313" key="1">
    <source>
        <dbReference type="EMBL" id="PFH47317.1"/>
    </source>
</evidence>
<accession>A0A2A9NGD5</accession>
<dbReference type="InterPro" id="IPR043129">
    <property type="entry name" value="ATPase_NBD"/>
</dbReference>
<dbReference type="AlphaFoldDB" id="A0A2A9NGD5"/>
<dbReference type="SUPFAM" id="SSF53067">
    <property type="entry name" value="Actin-like ATPase domain"/>
    <property type="match status" value="2"/>
</dbReference>
<reference evidence="1 2" key="1">
    <citation type="submission" date="2014-02" db="EMBL/GenBank/DDBJ databases">
        <title>Transposable element dynamics among asymbiotic and ectomycorrhizal Amanita fungi.</title>
        <authorList>
            <consortium name="DOE Joint Genome Institute"/>
            <person name="Hess J."/>
            <person name="Skrede I."/>
            <person name="Wolfe B."/>
            <person name="LaButti K."/>
            <person name="Ohm R.A."/>
            <person name="Grigoriev I.V."/>
            <person name="Pringle A."/>
        </authorList>
    </citation>
    <scope>NUCLEOTIDE SEQUENCE [LARGE SCALE GENOMIC DNA]</scope>
    <source>
        <strain evidence="1 2">SKay4041</strain>
    </source>
</reference>
<organism evidence="1 2">
    <name type="scientific">Amanita thiersii Skay4041</name>
    <dbReference type="NCBI Taxonomy" id="703135"/>
    <lineage>
        <taxon>Eukaryota</taxon>
        <taxon>Fungi</taxon>
        <taxon>Dikarya</taxon>
        <taxon>Basidiomycota</taxon>
        <taxon>Agaricomycotina</taxon>
        <taxon>Agaricomycetes</taxon>
        <taxon>Agaricomycetidae</taxon>
        <taxon>Agaricales</taxon>
        <taxon>Pluteineae</taxon>
        <taxon>Amanitaceae</taxon>
        <taxon>Amanita</taxon>
    </lineage>
</organism>
<dbReference type="STRING" id="703135.A0A2A9NGD5"/>
<proteinExistence type="predicted"/>
<dbReference type="Gene3D" id="3.30.420.40">
    <property type="match status" value="1"/>
</dbReference>
<name>A0A2A9NGD5_9AGAR</name>
<gene>
    <name evidence="1" type="ORF">AMATHDRAFT_6868</name>
</gene>
<dbReference type="EMBL" id="KZ302119">
    <property type="protein sequence ID" value="PFH47317.1"/>
    <property type="molecule type" value="Genomic_DNA"/>
</dbReference>
<dbReference type="CDD" id="cd10170">
    <property type="entry name" value="ASKHA_NBD_HSP70"/>
    <property type="match status" value="1"/>
</dbReference>
<sequence length="595" mass="67006">MVGEKYRKPYQGYQRKLVISFDIGTTFSGVSYAVLEPGQTPQIHGVTQFPGQEQVGGDSKIPSVVLYDEDGKIVAVGAESDMDVYPELGEIEGSQRAEWFKLHLRPRHLDREQNFTAEDIPPLPPNKSALDVFTDMLAYLFKATKNYICQRQGDDLWNSVVNNIDYVLSHPNGWEGKQQAEMRTATIKAGLVPNESQALKRINFVTEGEASLHFCLNKIPDALNNQGENGIMVVDCGGGTIDTSTYTRVSNFLFKEIAPAECLFHGSIFVTQRAYYFLADFLQGSKFCSPEEIDAMAKYFNRTTKPSFKGPSRNYFIKFGRTYDNDQNYGIKAGSLKMKGSDIANFFEPSIQGIIRVVESQTQKSSKPVKIVFLVGGFATSDYLYNRLEEIFKSRGIKILRPDAYLNKAVAEGCVSFYLDHCVTTRMSKYSYGIEFCPTYNANNAEHKAREGQTLLVNNGDRWVRGGFSTILAKAIEVSEEKEFRSSYRNLFNEQEFASLKTKSLKLKCYRGSEDKAPDWLDLAPGMFPDLCEITADVTEVKKYIVPQHHGQTKFYVLDFDVVLLFGLTELKAHIAWKENGVEKRGPASIVYDAT</sequence>
<dbReference type="Proteomes" id="UP000242287">
    <property type="component" value="Unassembled WGS sequence"/>
</dbReference>
<dbReference type="OrthoDB" id="2963168at2759"/>
<evidence type="ECO:0000313" key="2">
    <source>
        <dbReference type="Proteomes" id="UP000242287"/>
    </source>
</evidence>
<keyword evidence="2" id="KW-1185">Reference proteome</keyword>